<feature type="chain" id="PRO_5025399480" description="Secreted protein" evidence="1">
    <location>
        <begin position="22"/>
        <end position="194"/>
    </location>
</feature>
<dbReference type="AlphaFoldDB" id="A0A6A3M609"/>
<name>A0A6A3M609_9STRA</name>
<reference evidence="2 3" key="1">
    <citation type="submission" date="2018-09" db="EMBL/GenBank/DDBJ databases">
        <title>Genomic investigation of the strawberry pathogen Phytophthora fragariae indicates pathogenicity is determined by transcriptional variation in three key races.</title>
        <authorList>
            <person name="Adams T.M."/>
            <person name="Armitage A.D."/>
            <person name="Sobczyk M.K."/>
            <person name="Bates H.J."/>
            <person name="Dunwell J.M."/>
            <person name="Nellist C.F."/>
            <person name="Harrison R.J."/>
        </authorList>
    </citation>
    <scope>NUCLEOTIDE SEQUENCE [LARGE SCALE GENOMIC DNA]</scope>
    <source>
        <strain evidence="2 3">SCRP324</strain>
    </source>
</reference>
<feature type="signal peptide" evidence="1">
    <location>
        <begin position="1"/>
        <end position="21"/>
    </location>
</feature>
<accession>A0A6A3M609</accession>
<comment type="caution">
    <text evidence="2">The sequence shown here is derived from an EMBL/GenBank/DDBJ whole genome shotgun (WGS) entry which is preliminary data.</text>
</comment>
<protein>
    <recommendedName>
        <fullName evidence="4">Secreted protein</fullName>
    </recommendedName>
</protein>
<gene>
    <name evidence="2" type="ORF">PR002_g11152</name>
</gene>
<evidence type="ECO:0000313" key="2">
    <source>
        <dbReference type="EMBL" id="KAE9025580.1"/>
    </source>
</evidence>
<evidence type="ECO:0008006" key="4">
    <source>
        <dbReference type="Google" id="ProtNLM"/>
    </source>
</evidence>
<organism evidence="2 3">
    <name type="scientific">Phytophthora rubi</name>
    <dbReference type="NCBI Taxonomy" id="129364"/>
    <lineage>
        <taxon>Eukaryota</taxon>
        <taxon>Sar</taxon>
        <taxon>Stramenopiles</taxon>
        <taxon>Oomycota</taxon>
        <taxon>Peronosporomycetes</taxon>
        <taxon>Peronosporales</taxon>
        <taxon>Peronosporaceae</taxon>
        <taxon>Phytophthora</taxon>
    </lineage>
</organism>
<keyword evidence="1" id="KW-0732">Signal</keyword>
<evidence type="ECO:0000313" key="3">
    <source>
        <dbReference type="Proteomes" id="UP000435112"/>
    </source>
</evidence>
<sequence>MFLGLTTSWRTLVLVPGPLLALCIQLGLTSRVGDTGSDPRALYQSLVVLGSVLRQSALAETTMLKYRAHWRQWVQFSCVMKWSPWLDGTSAECDAKLSSFAVFCWRCGWNGKGNQYDTSSIQVFSIRWYHHAYRGVTLATPPPPIRHSATWYSPTLGSRAQEDACYAVISPTTFSAPRHLSAPSSSFVCVGGSY</sequence>
<dbReference type="Proteomes" id="UP000435112">
    <property type="component" value="Unassembled WGS sequence"/>
</dbReference>
<proteinExistence type="predicted"/>
<evidence type="ECO:0000256" key="1">
    <source>
        <dbReference type="SAM" id="SignalP"/>
    </source>
</evidence>
<dbReference type="EMBL" id="QXFU01000658">
    <property type="protein sequence ID" value="KAE9025580.1"/>
    <property type="molecule type" value="Genomic_DNA"/>
</dbReference>